<dbReference type="Proteomes" id="UP000322234">
    <property type="component" value="Unassembled WGS sequence"/>
</dbReference>
<protein>
    <submittedName>
        <fullName evidence="1">Uncharacterized protein</fullName>
    </submittedName>
</protein>
<evidence type="ECO:0000313" key="2">
    <source>
        <dbReference type="Proteomes" id="UP000322234"/>
    </source>
</evidence>
<dbReference type="EMBL" id="VBQZ03000053">
    <property type="protein sequence ID" value="MXQ89158.1"/>
    <property type="molecule type" value="Genomic_DNA"/>
</dbReference>
<accession>A0A6B0RG84</accession>
<proteinExistence type="predicted"/>
<sequence length="153" mass="16588">MHKKHQPEMRSLARCGAGKQVYHLCHVYCGPRGLKGSFVQPPGELQEEGASPATATKTCTKLSFSGPVLAVPSDAASDLLGSLDRDNFPGCTPPLLTLLLHNATPRARVEYYIPERKGNALAEKTRLQWRTLPVHHSAPSVPADNRPLCSPLS</sequence>
<gene>
    <name evidence="1" type="ORF">E5288_WYG015064</name>
</gene>
<comment type="caution">
    <text evidence="1">The sequence shown here is derived from an EMBL/GenBank/DDBJ whole genome shotgun (WGS) entry which is preliminary data.</text>
</comment>
<evidence type="ECO:0000313" key="1">
    <source>
        <dbReference type="EMBL" id="MXQ89158.1"/>
    </source>
</evidence>
<organism evidence="1 2">
    <name type="scientific">Bos mutus</name>
    <name type="common">wild yak</name>
    <dbReference type="NCBI Taxonomy" id="72004"/>
    <lineage>
        <taxon>Eukaryota</taxon>
        <taxon>Metazoa</taxon>
        <taxon>Chordata</taxon>
        <taxon>Craniata</taxon>
        <taxon>Vertebrata</taxon>
        <taxon>Euteleostomi</taxon>
        <taxon>Mammalia</taxon>
        <taxon>Eutheria</taxon>
        <taxon>Laurasiatheria</taxon>
        <taxon>Artiodactyla</taxon>
        <taxon>Ruminantia</taxon>
        <taxon>Pecora</taxon>
        <taxon>Bovidae</taxon>
        <taxon>Bovinae</taxon>
        <taxon>Bos</taxon>
    </lineage>
</organism>
<reference evidence="1" key="1">
    <citation type="submission" date="2019-10" db="EMBL/GenBank/DDBJ databases">
        <title>The sequence and de novo assembly of the wild yak genome.</title>
        <authorList>
            <person name="Liu Y."/>
        </authorList>
    </citation>
    <scope>NUCLEOTIDE SEQUENCE [LARGE SCALE GENOMIC DNA]</scope>
    <source>
        <strain evidence="1">WY2019</strain>
    </source>
</reference>
<dbReference type="AlphaFoldDB" id="A0A6B0RG84"/>
<keyword evidence="2" id="KW-1185">Reference proteome</keyword>
<name>A0A6B0RG84_9CETA</name>